<reference evidence="1" key="1">
    <citation type="submission" date="2021-01" db="EMBL/GenBank/DDBJ databases">
        <title>Modified the classification status of verrucomicrobia.</title>
        <authorList>
            <person name="Feng X."/>
        </authorList>
    </citation>
    <scope>NUCLEOTIDE SEQUENCE</scope>
    <source>
        <strain evidence="1">JCM 18052</strain>
    </source>
</reference>
<gene>
    <name evidence="1" type="ORF">JIN84_08895</name>
</gene>
<name>A0A934R3E8_9BACT</name>
<dbReference type="Proteomes" id="UP000600139">
    <property type="component" value="Unassembled WGS sequence"/>
</dbReference>
<dbReference type="EMBL" id="JAENIK010000009">
    <property type="protein sequence ID" value="MBK1815732.1"/>
    <property type="molecule type" value="Genomic_DNA"/>
</dbReference>
<protein>
    <submittedName>
        <fullName evidence="1">Uncharacterized protein</fullName>
    </submittedName>
</protein>
<proteinExistence type="predicted"/>
<accession>A0A934R3E8</accession>
<comment type="caution">
    <text evidence="1">The sequence shown here is derived from an EMBL/GenBank/DDBJ whole genome shotgun (WGS) entry which is preliminary data.</text>
</comment>
<sequence>MENPNSAALTMLRIPLEVGKHYTLYSVSETAMTMRREIRTIDVLPEPEFRPAYSGALKGKWRVGTFKERRKRTTYHLDVDVAGTLVIPGILHGVPADHKRWSSFAMSATLNLAATPERIREIVAMNVNPNFANYDRIVAYPHPLNPGSGANGILVYPDAPTSHAVILRMRENLTREDA</sequence>
<dbReference type="RefSeq" id="WP_200350689.1">
    <property type="nucleotide sequence ID" value="NZ_JAENIK010000009.1"/>
</dbReference>
<keyword evidence="2" id="KW-1185">Reference proteome</keyword>
<evidence type="ECO:0000313" key="2">
    <source>
        <dbReference type="Proteomes" id="UP000600139"/>
    </source>
</evidence>
<dbReference type="AlphaFoldDB" id="A0A934R3E8"/>
<evidence type="ECO:0000313" key="1">
    <source>
        <dbReference type="EMBL" id="MBK1815732.1"/>
    </source>
</evidence>
<organism evidence="1 2">
    <name type="scientific">Luteolibacter yonseiensis</name>
    <dbReference type="NCBI Taxonomy" id="1144680"/>
    <lineage>
        <taxon>Bacteria</taxon>
        <taxon>Pseudomonadati</taxon>
        <taxon>Verrucomicrobiota</taxon>
        <taxon>Verrucomicrobiia</taxon>
        <taxon>Verrucomicrobiales</taxon>
        <taxon>Verrucomicrobiaceae</taxon>
        <taxon>Luteolibacter</taxon>
    </lineage>
</organism>